<evidence type="ECO:0000256" key="8">
    <source>
        <dbReference type="ARBA" id="ARBA00030117"/>
    </source>
</evidence>
<evidence type="ECO:0000256" key="4">
    <source>
        <dbReference type="ARBA" id="ARBA00022795"/>
    </source>
</evidence>
<dbReference type="Proteomes" id="UP000235731">
    <property type="component" value="Unassembled WGS sequence"/>
</dbReference>
<dbReference type="InterPro" id="IPR031316">
    <property type="entry name" value="FlgM_C"/>
</dbReference>
<dbReference type="InterPro" id="IPR007412">
    <property type="entry name" value="FlgM"/>
</dbReference>
<evidence type="ECO:0000313" key="11">
    <source>
        <dbReference type="Proteomes" id="UP000235731"/>
    </source>
</evidence>
<organism evidence="10 11">
    <name type="scientific">Caldimicrobium thiodismutans</name>
    <dbReference type="NCBI Taxonomy" id="1653476"/>
    <lineage>
        <taxon>Bacteria</taxon>
        <taxon>Pseudomonadati</taxon>
        <taxon>Thermodesulfobacteriota</taxon>
        <taxon>Thermodesulfobacteria</taxon>
        <taxon>Thermodesulfobacteriales</taxon>
        <taxon>Thermodesulfobacteriaceae</taxon>
        <taxon>Caldimicrobium</taxon>
    </lineage>
</organism>
<keyword evidence="10" id="KW-0966">Cell projection</keyword>
<dbReference type="GO" id="GO:0044781">
    <property type="term" value="P:bacterial-type flagellum organization"/>
    <property type="evidence" value="ECO:0007669"/>
    <property type="project" value="UniProtKB-KW"/>
</dbReference>
<evidence type="ECO:0000256" key="5">
    <source>
        <dbReference type="ARBA" id="ARBA00023015"/>
    </source>
</evidence>
<evidence type="ECO:0000256" key="2">
    <source>
        <dbReference type="ARBA" id="ARBA00017823"/>
    </source>
</evidence>
<name>A0A2N7PLJ5_9BACT</name>
<comment type="caution">
    <text evidence="10">The sequence shown here is derived from an EMBL/GenBank/DDBJ whole genome shotgun (WGS) entry which is preliminary data.</text>
</comment>
<comment type="function">
    <text evidence="7">Responsible for the coupling of flagellin expression to flagellar assembly by preventing expression of the flagellin genes when a component of the middle class of proteins is defective. It negatively regulates flagellar genes by inhibiting the activity of FliA by directly binding to FliA.</text>
</comment>
<proteinExistence type="inferred from homology"/>
<protein>
    <recommendedName>
        <fullName evidence="2">Negative regulator of flagellin synthesis</fullName>
    </recommendedName>
    <alternativeName>
        <fullName evidence="8">Anti-sigma-28 factor</fullName>
    </alternativeName>
</protein>
<reference evidence="10 11" key="1">
    <citation type="submission" date="2018-01" db="EMBL/GenBank/DDBJ databases">
        <title>Metagenomic assembled genomes from two thermal pools in the Uzon Caldera, Kamchatka, Russia.</title>
        <authorList>
            <person name="Wilkins L."/>
            <person name="Ettinger C."/>
        </authorList>
    </citation>
    <scope>NUCLEOTIDE SEQUENCE [LARGE SCALE GENOMIC DNA]</scope>
    <source>
        <strain evidence="10">ZAV-15</strain>
    </source>
</reference>
<keyword evidence="10" id="KW-0969">Cilium</keyword>
<evidence type="ECO:0000256" key="1">
    <source>
        <dbReference type="ARBA" id="ARBA00005322"/>
    </source>
</evidence>
<evidence type="ECO:0000256" key="3">
    <source>
        <dbReference type="ARBA" id="ARBA00022491"/>
    </source>
</evidence>
<dbReference type="EMBL" id="PNIE01000005">
    <property type="protein sequence ID" value="PMP64526.1"/>
    <property type="molecule type" value="Genomic_DNA"/>
</dbReference>
<keyword evidence="5" id="KW-0805">Transcription regulation</keyword>
<keyword evidence="10" id="KW-0282">Flagellum</keyword>
<keyword evidence="4" id="KW-1005">Bacterial flagellum biogenesis</keyword>
<feature type="domain" description="Anti-sigma-28 factor FlgM C-terminal" evidence="9">
    <location>
        <begin position="39"/>
        <end position="91"/>
    </location>
</feature>
<keyword evidence="6" id="KW-0804">Transcription</keyword>
<accession>A0A2N7PLJ5</accession>
<dbReference type="SUPFAM" id="SSF101498">
    <property type="entry name" value="Anti-sigma factor FlgM"/>
    <property type="match status" value="1"/>
</dbReference>
<dbReference type="Pfam" id="PF04316">
    <property type="entry name" value="FlgM"/>
    <property type="match status" value="1"/>
</dbReference>
<sequence length="99" mass="11079">MKINEITAQKTGITKEKEVRSERGKINVTNEKEPVRAEDRVRISAKTVVESAKAKASNLPEVREEKVAQLREKIQSGTYQVSNREIARAMIGTLLSELA</sequence>
<dbReference type="NCBIfam" id="TIGR03824">
    <property type="entry name" value="FlgM_jcvi"/>
    <property type="match status" value="1"/>
</dbReference>
<evidence type="ECO:0000256" key="7">
    <source>
        <dbReference type="ARBA" id="ARBA00024739"/>
    </source>
</evidence>
<dbReference type="AlphaFoldDB" id="A0A2N7PLJ5"/>
<dbReference type="GO" id="GO:0045892">
    <property type="term" value="P:negative regulation of DNA-templated transcription"/>
    <property type="evidence" value="ECO:0007669"/>
    <property type="project" value="InterPro"/>
</dbReference>
<evidence type="ECO:0000256" key="6">
    <source>
        <dbReference type="ARBA" id="ARBA00023163"/>
    </source>
</evidence>
<evidence type="ECO:0000313" key="10">
    <source>
        <dbReference type="EMBL" id="PMP64526.1"/>
    </source>
</evidence>
<dbReference type="InterPro" id="IPR035890">
    <property type="entry name" value="Anti-sigma-28_factor_FlgM_sf"/>
</dbReference>
<evidence type="ECO:0000259" key="9">
    <source>
        <dbReference type="Pfam" id="PF04316"/>
    </source>
</evidence>
<comment type="similarity">
    <text evidence="1">Belongs to the FlgM family.</text>
</comment>
<keyword evidence="3" id="KW-0678">Repressor</keyword>
<gene>
    <name evidence="10" type="primary">flgM</name>
    <name evidence="10" type="ORF">C0197_00275</name>
</gene>